<dbReference type="InterPro" id="IPR027417">
    <property type="entry name" value="P-loop_NTPase"/>
</dbReference>
<evidence type="ECO:0000313" key="3">
    <source>
        <dbReference type="Proteomes" id="UP000318720"/>
    </source>
</evidence>
<sequence length="1295" mass="142468">MADEFTSALTKLWELAGSPTLEKIKGTSKTSFSDWRNGRVVPDKSEKLEAVVLDLRLKARDRAKAGKHTAQDAALFEKLSVPHMESLRKRAREKLLAMPGTEELAKVRRLSAQAVEDAGLLMRPTSRFPHGISLTDLHVPRALESAVLGRVPDLCAQLVVAEPGYGKTTVLWSLYHRLADQQGMEPLFVKASFLLDALRPEPELPPTALTVAEITEALTRCAAEATPVLLVDTLDLLMHSPEGAALVARLIDAARHNAVSVVMSCRPGEAKLLPFEDDDEAETDARDAFLQRPLRLGAYSSDERAMAVAKHSRIYCPQAVHGPLAAQQLERRIMGAVYQDLPLREVCDNPLTLRMLFDVYAPDPPVQDIDVASLYDQVRRQRVEQDSRAGHGDSPQPERAARNLRRTAQALARYMLATNELEIDLPVVGHHLEELLPGKTWDTITDDLEELERRGVISTITGTARIRFFHQTFFEYMAADWLRMAGRAQELVDRLLDNPTDLVLAAVAGQLVPREAPGRADRLLLPLLNDDRTVALGLELYAQLRTLGAAAQPARERLRSLPADPVKRFLTVLPGTRHPRPERWVADLTAVWERGEQPDADGRAVRIQLLESLCRLLRRHPAAAVELLGDLSCIAWLLTWSTPTLRSHDHLYLRLLRAAFRYDLDWTLQQMTRFWQNFSRDGATAGLADLIRAAAEEAARIEEAALAAQARRLAATHFEGLLNDSAQDLLGRELDAVESALGSLWAASKAIAQAPDRLKLALEAVAGELGNPTDRAKLFGAGLLATHLDERAAGQVVQALLALDEPGAQTAALDMVVVPTLADGERGEHDDRPRPRDSAFVRLIETSCREALLQLPAPPYRDRRRTRPRLFLEAVWRARPAPDTLLRVLPDAPQEVWLNADGLAKLAVPAAAAGQSQADQALRAWATDPVVHAACATDRQAPATFATDFVEYVAAHPRLLAYPVDEALLTENTNLLVTALASATPREAADVLSPYEERLRALAHTLTTGNPNRRRQGYRLIRAMMDSAGWSPPDSSVLAEELRSGASPLRIAVLELIRTAVLSGRWIHPDLEPLLPVLNDLATPAADDHPLPGTADKNVAALARHVLTTAVCRLTPVEDSDQAEAAYAALLPSILPISPADGPLVTEDIRELGRLIERMAPHDPGAAARLLLKVSEALHAYDPRVLKPKREIANRWSVPLRVLLAHLGSTGRKDLVLKLVTQDVALARRAVEVFAQLQESSVADPPAWFRELAHRPGLSPTLQQSVGNRLRMHARTRCGGPWPELLEQDASEFVP</sequence>
<dbReference type="Gene3D" id="3.40.50.300">
    <property type="entry name" value="P-loop containing nucleotide triphosphate hydrolases"/>
    <property type="match status" value="1"/>
</dbReference>
<organism evidence="2 3">
    <name type="scientific">Streptomyces ipomoeae</name>
    <dbReference type="NCBI Taxonomy" id="103232"/>
    <lineage>
        <taxon>Bacteria</taxon>
        <taxon>Bacillati</taxon>
        <taxon>Actinomycetota</taxon>
        <taxon>Actinomycetes</taxon>
        <taxon>Kitasatosporales</taxon>
        <taxon>Streptomycetaceae</taxon>
        <taxon>Streptomyces</taxon>
    </lineage>
</organism>
<dbReference type="SUPFAM" id="SSF52540">
    <property type="entry name" value="P-loop containing nucleoside triphosphate hydrolases"/>
    <property type="match status" value="1"/>
</dbReference>
<proteinExistence type="predicted"/>
<dbReference type="EMBL" id="SPAZ01000175">
    <property type="protein sequence ID" value="TQE32145.1"/>
    <property type="molecule type" value="Genomic_DNA"/>
</dbReference>
<name>A0AAE8W0Q9_9ACTN</name>
<evidence type="ECO:0000256" key="1">
    <source>
        <dbReference type="SAM" id="MobiDB-lite"/>
    </source>
</evidence>
<dbReference type="RefSeq" id="WP_141583216.1">
    <property type="nucleotide sequence ID" value="NZ_SPAZ01000175.1"/>
</dbReference>
<feature type="compositionally biased region" description="Basic and acidic residues" evidence="1">
    <location>
        <begin position="382"/>
        <end position="391"/>
    </location>
</feature>
<accession>A0AAE8W0Q9</accession>
<dbReference type="Proteomes" id="UP000318720">
    <property type="component" value="Unassembled WGS sequence"/>
</dbReference>
<gene>
    <name evidence="2" type="ORF">Sipo8835_21235</name>
</gene>
<evidence type="ECO:0000313" key="2">
    <source>
        <dbReference type="EMBL" id="TQE32145.1"/>
    </source>
</evidence>
<reference evidence="2 3" key="1">
    <citation type="submission" date="2019-03" db="EMBL/GenBank/DDBJ databases">
        <title>Comparative genomic analyses of the sweetpotato soil rot pathogen, Streptomyces ipomoeae.</title>
        <authorList>
            <person name="Ruschel Soares N."/>
            <person name="Badger J.H."/>
            <person name="Huguet-Tapia J.C."/>
            <person name="Clark C.A."/>
            <person name="Pettis G.S."/>
        </authorList>
    </citation>
    <scope>NUCLEOTIDE SEQUENCE [LARGE SCALE GENOMIC DNA]</scope>
    <source>
        <strain evidence="2 3">88-35</strain>
    </source>
</reference>
<feature type="region of interest" description="Disordered" evidence="1">
    <location>
        <begin position="382"/>
        <end position="401"/>
    </location>
</feature>
<protein>
    <submittedName>
        <fullName evidence="2">Uncharacterized protein</fullName>
    </submittedName>
</protein>
<comment type="caution">
    <text evidence="2">The sequence shown here is derived from an EMBL/GenBank/DDBJ whole genome shotgun (WGS) entry which is preliminary data.</text>
</comment>